<keyword evidence="3" id="KW-0963">Cytoplasm</keyword>
<evidence type="ECO:0008006" key="8">
    <source>
        <dbReference type="Google" id="ProtNLM"/>
    </source>
</evidence>
<protein>
    <recommendedName>
        <fullName evidence="8">Dystrophin</fullName>
    </recommendedName>
</protein>
<sequence length="757" mass="86378">QLRAKWSQVMSETEVRKVQAQQAESLLSEYNNLSKKVVQWLTDISDRLERANNNEKGIKELAEEISSHKSEIEKLRKISSELEIQQVHHSGMERVASSWQRVRSNVAHLHKDTATPEKVDMSGDMVPRANKLRESVASLTRKMSSPPLSGADFSDFSFQEPALKNVKEELAKLKPLVEGIMSERRGKEPENVKGVLDKLQQEWTHLGHVVTKRQSRWVKCHEERELFNTECRQLGEWLSEMEPAASHKNKHQDIEEQALMKIRLVRSVCMAGEDIAERSDRKTAAEVKAKVNELKQRWIKLLMDTGAYKNKIFGMEGSPAKAQIEVLESRVAEVKSLLADPVNPSDDMALSVRLTIISTKEEDLAAKLQEISTFSGQDEAVEKTISETKKALSSLAEHREQVMAKLSSLKKLKTQLDNVTSWVNETLTRINISKELPPTEKIRIVDNIMTMVFDREIEVKDVKENFTNLEKECQAVKKPIPADLQDKVTKLLDDWNQLRNRGESDREAVVTSSKATTSAAEAAAAIKTLTTPTKASTTKGLYNVSRTARHVRSVEVQTPATSPSTPPRLSLLASFDKSILQIRDWLTLEEEMLRQQAVVVGDVDDIHQVLDKQKNVLRELEQKKPQLDELVHTAENLKADSNRQQLHGKVTKLREHWEETNSKVMQRKTVLDAMLSDSERYEAKRQEVEAWLNRMKARREKMGLVGDTADVLEVQLRDQKAYHAELHQYKHQIELFNQLTQKLIAVYQDDDTSRIKK</sequence>
<comment type="subcellular location">
    <subcellularLocation>
        <location evidence="1">Cell membrane</location>
        <topology evidence="1">Peripheral membrane protein</topology>
        <orientation evidence="1">Cytoplasmic side</orientation>
    </subcellularLocation>
    <subcellularLocation>
        <location evidence="2">Cytoplasm</location>
    </subcellularLocation>
</comment>
<feature type="coiled-coil region" evidence="6">
    <location>
        <begin position="603"/>
        <end position="637"/>
    </location>
</feature>
<dbReference type="AlphaFoldDB" id="A0A1B6GK14"/>
<organism evidence="7">
    <name type="scientific">Cuerna arida</name>
    <dbReference type="NCBI Taxonomy" id="1464854"/>
    <lineage>
        <taxon>Eukaryota</taxon>
        <taxon>Metazoa</taxon>
        <taxon>Ecdysozoa</taxon>
        <taxon>Arthropoda</taxon>
        <taxon>Hexapoda</taxon>
        <taxon>Insecta</taxon>
        <taxon>Pterygota</taxon>
        <taxon>Neoptera</taxon>
        <taxon>Paraneoptera</taxon>
        <taxon>Hemiptera</taxon>
        <taxon>Auchenorrhyncha</taxon>
        <taxon>Membracoidea</taxon>
        <taxon>Cicadellidae</taxon>
        <taxon>Cicadellinae</taxon>
        <taxon>Proconiini</taxon>
        <taxon>Cuerna</taxon>
    </lineage>
</organism>
<evidence type="ECO:0000256" key="3">
    <source>
        <dbReference type="ARBA" id="ARBA00022490"/>
    </source>
</evidence>
<dbReference type="PANTHER" id="PTHR12268:SF14">
    <property type="entry name" value="DYSTROPHIN-1"/>
    <property type="match status" value="1"/>
</dbReference>
<proteinExistence type="predicted"/>
<feature type="non-terminal residue" evidence="7">
    <location>
        <position position="757"/>
    </location>
</feature>
<keyword evidence="6" id="KW-0175">Coiled coil</keyword>
<dbReference type="SMART" id="SM00150">
    <property type="entry name" value="SPEC"/>
    <property type="match status" value="4"/>
</dbReference>
<dbReference type="GO" id="GO:0045202">
    <property type="term" value="C:synapse"/>
    <property type="evidence" value="ECO:0007669"/>
    <property type="project" value="GOC"/>
</dbReference>
<name>A0A1B6GK14_9HEMI</name>
<feature type="non-terminal residue" evidence="7">
    <location>
        <position position="1"/>
    </location>
</feature>
<dbReference type="InterPro" id="IPR050774">
    <property type="entry name" value="KCMF1/Dystrophin"/>
</dbReference>
<dbReference type="GO" id="GO:0005737">
    <property type="term" value="C:cytoplasm"/>
    <property type="evidence" value="ECO:0007669"/>
    <property type="project" value="UniProtKB-ARBA"/>
</dbReference>
<evidence type="ECO:0000256" key="1">
    <source>
        <dbReference type="ARBA" id="ARBA00004413"/>
    </source>
</evidence>
<feature type="coiled-coil region" evidence="6">
    <location>
        <begin position="58"/>
        <end position="85"/>
    </location>
</feature>
<evidence type="ECO:0000256" key="4">
    <source>
        <dbReference type="ARBA" id="ARBA00022837"/>
    </source>
</evidence>
<dbReference type="CDD" id="cd00176">
    <property type="entry name" value="SPEC"/>
    <property type="match status" value="1"/>
</dbReference>
<dbReference type="InterPro" id="IPR002017">
    <property type="entry name" value="Spectrin_repeat"/>
</dbReference>
<keyword evidence="4" id="KW-0106">Calcium</keyword>
<evidence type="ECO:0000256" key="5">
    <source>
        <dbReference type="ARBA" id="ARBA00023212"/>
    </source>
</evidence>
<evidence type="ECO:0000256" key="2">
    <source>
        <dbReference type="ARBA" id="ARBA00004496"/>
    </source>
</evidence>
<dbReference type="GO" id="GO:0099536">
    <property type="term" value="P:synaptic signaling"/>
    <property type="evidence" value="ECO:0007669"/>
    <property type="project" value="TreeGrafter"/>
</dbReference>
<dbReference type="PANTHER" id="PTHR12268">
    <property type="entry name" value="E3 UBIQUITIN-PROTEIN LIGASE KCMF1"/>
    <property type="match status" value="1"/>
</dbReference>
<dbReference type="EMBL" id="GECZ01006982">
    <property type="protein sequence ID" value="JAS62787.1"/>
    <property type="molecule type" value="Transcribed_RNA"/>
</dbReference>
<keyword evidence="5" id="KW-0206">Cytoskeleton</keyword>
<evidence type="ECO:0000313" key="7">
    <source>
        <dbReference type="EMBL" id="JAS62787.1"/>
    </source>
</evidence>
<gene>
    <name evidence="7" type="ORF">g.41399</name>
</gene>
<dbReference type="Pfam" id="PF00435">
    <property type="entry name" value="Spectrin"/>
    <property type="match status" value="1"/>
</dbReference>
<accession>A0A1B6GK14</accession>
<dbReference type="SUPFAM" id="SSF46966">
    <property type="entry name" value="Spectrin repeat"/>
    <property type="match status" value="4"/>
</dbReference>
<dbReference type="Gene3D" id="1.20.58.60">
    <property type="match status" value="4"/>
</dbReference>
<dbReference type="GO" id="GO:0005886">
    <property type="term" value="C:plasma membrane"/>
    <property type="evidence" value="ECO:0007669"/>
    <property type="project" value="TreeGrafter"/>
</dbReference>
<reference evidence="7" key="1">
    <citation type="submission" date="2015-11" db="EMBL/GenBank/DDBJ databases">
        <title>De novo transcriptome assembly of four potential Pierce s Disease insect vectors from Arizona vineyards.</title>
        <authorList>
            <person name="Tassone E.E."/>
        </authorList>
    </citation>
    <scope>NUCLEOTIDE SEQUENCE</scope>
</reference>
<dbReference type="InterPro" id="IPR018159">
    <property type="entry name" value="Spectrin/alpha-actinin"/>
</dbReference>
<evidence type="ECO:0000256" key="6">
    <source>
        <dbReference type="SAM" id="Coils"/>
    </source>
</evidence>